<sequence>MNGGATTLPARDTFLNLGHPLQPKEPAMGYAARLAALNGVDLRTLLRDMRIDVEALGRGDGRALDALAALNRQNPASRSDLGRYTPSHDVGDKNVVVGGHRFPPGSALASATRVCPHCVAEDLARFEGPTEARPWSRLEWLLEPMRVCGRHGTVLVHVEANATLRAGHDFSATLADRVLPVLDRLRTEAAPAPGTAFVDWFAARLDGTCDPGNWLDDVPLHAASAFCEALGVSVIHGPGTHPSDMGDLARAAEEGYRIAARGADAVEDALDGIVGRLSFGKRGSIGHGKVYGRVHAVLRSNRQDPAFEKFRHVLREHAFSKLPISPGTAFLGVRLDERRMHTQRSAAFSSSRSDVGLLRLIGAEAVAEGRRLWITVEEFGKVVANVEDHLTAKDVAARTGFSVKQVGHLEEAGLLPVLPEADRNAGSKRRFLRPEVDAFMSRLFQNAVPVANPAEPRMTIDRAAPGLRVGTVEILNLILDGRLAWVGRHTTGRRYGDLLIDRNELFRVIQGEGSADDVTETEAAAMLAGVDPKNLWCLVREGMLEWSPGYRPRDPRSVRALTRASVEAFASEYVTLMEATAYLGLSPQQAMRRLAEGGVREAAPYDRVRTKLYRRRDLKACRPGADAA</sequence>
<evidence type="ECO:0000313" key="2">
    <source>
        <dbReference type="EMBL" id="MER2290203.1"/>
    </source>
</evidence>
<dbReference type="Proteomes" id="UP001432995">
    <property type="component" value="Unassembled WGS sequence"/>
</dbReference>
<evidence type="ECO:0000313" key="3">
    <source>
        <dbReference type="Proteomes" id="UP001432995"/>
    </source>
</evidence>
<proteinExistence type="predicted"/>
<dbReference type="RefSeq" id="WP_350377076.1">
    <property type="nucleotide sequence ID" value="NZ_JBELQD010000021.1"/>
</dbReference>
<accession>A0ABV1R5T2</accession>
<keyword evidence="3" id="KW-1185">Reference proteome</keyword>
<organism evidence="2 3">
    <name type="scientific">Methylobacterium brachiatum</name>
    <dbReference type="NCBI Taxonomy" id="269660"/>
    <lineage>
        <taxon>Bacteria</taxon>
        <taxon>Pseudomonadati</taxon>
        <taxon>Pseudomonadota</taxon>
        <taxon>Alphaproteobacteria</taxon>
        <taxon>Hyphomicrobiales</taxon>
        <taxon>Methylobacteriaceae</taxon>
        <taxon>Methylobacterium</taxon>
    </lineage>
</organism>
<dbReference type="EMBL" id="JBELQD010000021">
    <property type="protein sequence ID" value="MER2290203.1"/>
    <property type="molecule type" value="Genomic_DNA"/>
</dbReference>
<protein>
    <submittedName>
        <fullName evidence="2">TniQ family protein</fullName>
    </submittedName>
</protein>
<dbReference type="InterPro" id="IPR009492">
    <property type="entry name" value="TniQ"/>
</dbReference>
<name>A0ABV1R5T2_9HYPH</name>
<feature type="domain" description="TniQ" evidence="1">
    <location>
        <begin position="21"/>
        <end position="155"/>
    </location>
</feature>
<evidence type="ECO:0000259" key="1">
    <source>
        <dbReference type="Pfam" id="PF06527"/>
    </source>
</evidence>
<gene>
    <name evidence="2" type="ORF">ABS770_18210</name>
</gene>
<dbReference type="Pfam" id="PF06527">
    <property type="entry name" value="TniQ"/>
    <property type="match status" value="1"/>
</dbReference>
<reference evidence="2" key="1">
    <citation type="submission" date="2024-06" db="EMBL/GenBank/DDBJ databases">
        <authorList>
            <person name="Campbell A.G."/>
        </authorList>
    </citation>
    <scope>NUCLEOTIDE SEQUENCE</scope>
    <source>
        <strain evidence="2">EM17</strain>
    </source>
</reference>
<comment type="caution">
    <text evidence="2">The sequence shown here is derived from an EMBL/GenBank/DDBJ whole genome shotgun (WGS) entry which is preliminary data.</text>
</comment>